<dbReference type="EMBL" id="CM001441">
    <property type="protein sequence ID" value="EHQ88272.1"/>
    <property type="molecule type" value="Genomic_DNA"/>
</dbReference>
<dbReference type="OrthoDB" id="1697867at2"/>
<dbReference type="Proteomes" id="UP000005104">
    <property type="component" value="Chromosome"/>
</dbReference>
<proteinExistence type="predicted"/>
<evidence type="ECO:0000256" key="1">
    <source>
        <dbReference type="SAM" id="MobiDB-lite"/>
    </source>
</evidence>
<dbReference type="RefSeq" id="WP_007780430.1">
    <property type="nucleotide sequence ID" value="NZ_CM001441.1"/>
</dbReference>
<evidence type="ECO:0000313" key="3">
    <source>
        <dbReference type="Proteomes" id="UP000005104"/>
    </source>
</evidence>
<dbReference type="InterPro" id="IPR021145">
    <property type="entry name" value="Portal_protein_SPP1_Gp6-like"/>
</dbReference>
<dbReference type="STRING" id="768710.DesyoDRAFT_1102"/>
<reference evidence="2 3" key="1">
    <citation type="submission" date="2011-11" db="EMBL/GenBank/DDBJ databases">
        <title>The Noncontiguous Finished genome of Desulfosporosinus youngiae DSM 17734.</title>
        <authorList>
            <consortium name="US DOE Joint Genome Institute (JGI-PGF)"/>
            <person name="Lucas S."/>
            <person name="Han J."/>
            <person name="Lapidus A."/>
            <person name="Cheng J.-F."/>
            <person name="Goodwin L."/>
            <person name="Pitluck S."/>
            <person name="Peters L."/>
            <person name="Ovchinnikova G."/>
            <person name="Lu M."/>
            <person name="Land M.L."/>
            <person name="Hauser L."/>
            <person name="Pester M."/>
            <person name="Spring S."/>
            <person name="Ollivier B."/>
            <person name="Rattei T."/>
            <person name="Klenk H.-P."/>
            <person name="Wagner M."/>
            <person name="Loy A."/>
            <person name="Woyke T.J."/>
        </authorList>
    </citation>
    <scope>NUCLEOTIDE SEQUENCE [LARGE SCALE GENOMIC DNA]</scope>
    <source>
        <strain evidence="2 3">DSM 17734</strain>
    </source>
</reference>
<accession>H5Y274</accession>
<dbReference type="InterPro" id="IPR006428">
    <property type="entry name" value="Portal_SPP1-type"/>
</dbReference>
<dbReference type="NCBIfam" id="TIGR01538">
    <property type="entry name" value="portal_SPP1"/>
    <property type="match status" value="1"/>
</dbReference>
<dbReference type="HOGENOM" id="CLU_041766_0_0_9"/>
<evidence type="ECO:0000313" key="2">
    <source>
        <dbReference type="EMBL" id="EHQ88272.1"/>
    </source>
</evidence>
<dbReference type="Pfam" id="PF05133">
    <property type="entry name" value="SPP1_portal"/>
    <property type="match status" value="1"/>
</dbReference>
<name>H5Y274_9FIRM</name>
<keyword evidence="3" id="KW-1185">Reference proteome</keyword>
<feature type="region of interest" description="Disordered" evidence="1">
    <location>
        <begin position="462"/>
        <end position="493"/>
    </location>
</feature>
<protein>
    <submittedName>
        <fullName evidence="2">Phage portal protein, SPP1 family</fullName>
    </submittedName>
</protein>
<feature type="compositionally biased region" description="Basic and acidic residues" evidence="1">
    <location>
        <begin position="462"/>
        <end position="472"/>
    </location>
</feature>
<organism evidence="2 3">
    <name type="scientific">Desulfosporosinus youngiae DSM 17734</name>
    <dbReference type="NCBI Taxonomy" id="768710"/>
    <lineage>
        <taxon>Bacteria</taxon>
        <taxon>Bacillati</taxon>
        <taxon>Bacillota</taxon>
        <taxon>Clostridia</taxon>
        <taxon>Eubacteriales</taxon>
        <taxon>Desulfitobacteriaceae</taxon>
        <taxon>Desulfosporosinus</taxon>
    </lineage>
</organism>
<dbReference type="eggNOG" id="ENOG502Z7ZB">
    <property type="taxonomic scope" value="Bacteria"/>
</dbReference>
<dbReference type="AlphaFoldDB" id="H5Y274"/>
<sequence length="493" mass="56736">MPISENERIATIIKAGSRTAMSLEQIIKLEISEWKASEELGWMYVGQRYYANNPDILRRKRLVIGEGGQLVEDKNLANNKLVHNFLKKLVKQKVGYLLSKPLSIQTDNTAYQELLQKYFNKAFLQALKNLGKEAIIKGKAWLHIYYNDQGLLSLKRIPAEEIIPLWRDAEHTMLDALIRIYEVETYLGITKTIVTKVEFWDTSGVKRYILSDDQLTPDFEQGEWDSHFKLLVNKAEDGKPREKLYNWERIPFICFKYNDDEVPLIKDVKSLVDDYDKRKSSNSNDLDDLPNSIYVIKDYDGTDLGEFRHNLSVYRAVKVTGDGGLETRSLEINTEAYKNHMEMDRKDIYEFGRGVDTQSDKFGNSPSGIALKFLYSDLDMDANDFEAEFQAGLEQLRWFIDQHIANTARQDFSEETVDFILNRDILMNETDTITNAKNSVGIISDETVISNHPWVTDAKDELKRVKEEREESLSDYPGLGGENNVGKDDGSED</sequence>
<gene>
    <name evidence="2" type="ORF">DesyoDRAFT_1102</name>
</gene>